<evidence type="ECO:0000256" key="3">
    <source>
        <dbReference type="ARBA" id="ARBA00004613"/>
    </source>
</evidence>
<dbReference type="InterPro" id="IPR000152">
    <property type="entry name" value="EGF-type_Asp/Asn_hydroxyl_site"/>
</dbReference>
<evidence type="ECO:0000256" key="13">
    <source>
        <dbReference type="ARBA" id="ARBA00022842"/>
    </source>
</evidence>
<dbReference type="EC" id="3.4.21.22" evidence="4"/>
<accession>A0A3Q0S2R3</accession>
<evidence type="ECO:0000256" key="7">
    <source>
        <dbReference type="ARBA" id="ARBA00022525"/>
    </source>
</evidence>
<dbReference type="GO" id="GO:0005509">
    <property type="term" value="F:calcium ion binding"/>
    <property type="evidence" value="ECO:0007669"/>
    <property type="project" value="InterPro"/>
</dbReference>
<keyword evidence="12" id="KW-0106">Calcium</keyword>
<dbReference type="PRINTS" id="PR00010">
    <property type="entry name" value="EGFBLOOD"/>
</dbReference>
<dbReference type="FunFam" id="4.10.740.10:FF:000001">
    <property type="entry name" value="vitamin K-dependent protein S"/>
    <property type="match status" value="1"/>
</dbReference>
<dbReference type="PROSITE" id="PS01186">
    <property type="entry name" value="EGF_2"/>
    <property type="match status" value="1"/>
</dbReference>
<dbReference type="InterPro" id="IPR000742">
    <property type="entry name" value="EGF"/>
</dbReference>
<keyword evidence="11" id="KW-0378">Hydrolase</keyword>
<dbReference type="CDD" id="cd00054">
    <property type="entry name" value="EGF_CA"/>
    <property type="match status" value="1"/>
</dbReference>
<dbReference type="InterPro" id="IPR017857">
    <property type="entry name" value="Coagulation_fac-like_Gla_dom"/>
</dbReference>
<keyword evidence="23" id="KW-1185">Reference proteome</keyword>
<keyword evidence="11" id="KW-0645">Protease</keyword>
<evidence type="ECO:0000256" key="1">
    <source>
        <dbReference type="ARBA" id="ARBA00001368"/>
    </source>
</evidence>
<dbReference type="PROSITE" id="PS50026">
    <property type="entry name" value="EGF_3"/>
    <property type="match status" value="1"/>
</dbReference>
<dbReference type="PROSITE" id="PS00010">
    <property type="entry name" value="ASX_HYDROXYL"/>
    <property type="match status" value="1"/>
</dbReference>
<proteinExistence type="predicted"/>
<evidence type="ECO:0000259" key="20">
    <source>
        <dbReference type="PROSITE" id="PS50026"/>
    </source>
</evidence>
<reference evidence="22" key="2">
    <citation type="submission" date="2025-09" db="UniProtKB">
        <authorList>
            <consortium name="Ensembl"/>
        </authorList>
    </citation>
    <scope>IDENTIFICATION</scope>
</reference>
<keyword evidence="13" id="KW-0460">Magnesium</keyword>
<dbReference type="GO" id="GO:0004252">
    <property type="term" value="F:serine-type endopeptidase activity"/>
    <property type="evidence" value="ECO:0007669"/>
    <property type="project" value="UniProtKB-EC"/>
</dbReference>
<keyword evidence="7" id="KW-0964">Secreted</keyword>
<comment type="caution">
    <text evidence="19">Lacks conserved residue(s) required for the propagation of feature annotation.</text>
</comment>
<dbReference type="Proteomes" id="UP000261340">
    <property type="component" value="Unplaced"/>
</dbReference>
<sequence>EPYAAHLVISSTPAPPAGAVFLSGQSADSILSRHKRYNTGVFEEFLQGNQERECMEEVCNMEEAREIFEDDERTTFWKRDKNGNQCKSSPCLNQGSCKDHLDYYTCTCTSGFTGRNCEIVSNDTRCILCFFLVLN</sequence>
<dbReference type="PROSITE" id="PS00022">
    <property type="entry name" value="EGF_1"/>
    <property type="match status" value="1"/>
</dbReference>
<keyword evidence="11" id="KW-0720">Serine protease</keyword>
<evidence type="ECO:0000256" key="12">
    <source>
        <dbReference type="ARBA" id="ARBA00022837"/>
    </source>
</evidence>
<keyword evidence="14" id="KW-0094">Blood coagulation</keyword>
<dbReference type="Pfam" id="PF00594">
    <property type="entry name" value="Gla"/>
    <property type="match status" value="1"/>
</dbReference>
<dbReference type="GO" id="GO:0007596">
    <property type="term" value="P:blood coagulation"/>
    <property type="evidence" value="ECO:0007669"/>
    <property type="project" value="UniProtKB-KW"/>
</dbReference>
<keyword evidence="10" id="KW-0356">Hemostasis</keyword>
<evidence type="ECO:0000256" key="11">
    <source>
        <dbReference type="ARBA" id="ARBA00022825"/>
    </source>
</evidence>
<evidence type="ECO:0000256" key="15">
    <source>
        <dbReference type="ARBA" id="ARBA00023145"/>
    </source>
</evidence>
<keyword evidence="8 19" id="KW-0245">EGF-like domain</keyword>
<dbReference type="Gene3D" id="4.10.740.10">
    <property type="entry name" value="Coagulation Factor IX"/>
    <property type="match status" value="1"/>
</dbReference>
<evidence type="ECO:0000256" key="16">
    <source>
        <dbReference type="ARBA" id="ARBA00023157"/>
    </source>
</evidence>
<evidence type="ECO:0000256" key="14">
    <source>
        <dbReference type="ARBA" id="ARBA00023084"/>
    </source>
</evidence>
<evidence type="ECO:0000256" key="4">
    <source>
        <dbReference type="ARBA" id="ARBA00012066"/>
    </source>
</evidence>
<keyword evidence="6" id="KW-0301">Gamma-carboxyglutamic acid</keyword>
<dbReference type="InterPro" id="IPR035972">
    <property type="entry name" value="GLA-like_dom_SF"/>
</dbReference>
<dbReference type="PRINTS" id="PR00001">
    <property type="entry name" value="GLABLOOD"/>
</dbReference>
<evidence type="ECO:0000256" key="9">
    <source>
        <dbReference type="ARBA" id="ARBA00022553"/>
    </source>
</evidence>
<feature type="domain" description="Gla" evidence="21">
    <location>
        <begin position="37"/>
        <end position="83"/>
    </location>
</feature>
<keyword evidence="9" id="KW-0597">Phosphoprotein</keyword>
<dbReference type="Gene3D" id="2.10.25.10">
    <property type="entry name" value="Laminin"/>
    <property type="match status" value="1"/>
</dbReference>
<keyword evidence="17" id="KW-0325">Glycoprotein</keyword>
<evidence type="ECO:0000256" key="17">
    <source>
        <dbReference type="ARBA" id="ARBA00023180"/>
    </source>
</evidence>
<keyword evidence="15" id="KW-0865">Zymogen</keyword>
<dbReference type="GO" id="GO:0005615">
    <property type="term" value="C:extracellular space"/>
    <property type="evidence" value="ECO:0007669"/>
    <property type="project" value="TreeGrafter"/>
</dbReference>
<dbReference type="PROSITE" id="PS50998">
    <property type="entry name" value="GLA_2"/>
    <property type="match status" value="1"/>
</dbReference>
<name>A0A3Q0S2R3_AMPCI</name>
<dbReference type="AlphaFoldDB" id="A0A3Q0S2R3"/>
<dbReference type="InterPro" id="IPR000294">
    <property type="entry name" value="GLA_domain"/>
</dbReference>
<dbReference type="Ensembl" id="ENSACIT00000015176.1">
    <property type="protein sequence ID" value="ENSACIP00000014780.1"/>
    <property type="gene ID" value="ENSACIG00000011291.1"/>
</dbReference>
<organism evidence="22 23">
    <name type="scientific">Amphilophus citrinellus</name>
    <name type="common">Midas cichlid</name>
    <name type="synonym">Cichlasoma citrinellum</name>
    <dbReference type="NCBI Taxonomy" id="61819"/>
    <lineage>
        <taxon>Eukaryota</taxon>
        <taxon>Metazoa</taxon>
        <taxon>Chordata</taxon>
        <taxon>Craniata</taxon>
        <taxon>Vertebrata</taxon>
        <taxon>Euteleostomi</taxon>
        <taxon>Actinopterygii</taxon>
        <taxon>Neopterygii</taxon>
        <taxon>Teleostei</taxon>
        <taxon>Neoteleostei</taxon>
        <taxon>Acanthomorphata</taxon>
        <taxon>Ovalentaria</taxon>
        <taxon>Cichlomorphae</taxon>
        <taxon>Cichliformes</taxon>
        <taxon>Cichlidae</taxon>
        <taxon>New World cichlids</taxon>
        <taxon>Cichlasomatinae</taxon>
        <taxon>Heroini</taxon>
        <taxon>Amphilophus</taxon>
    </lineage>
</organism>
<dbReference type="InterPro" id="IPR050442">
    <property type="entry name" value="Peptidase_S1_coag_factors"/>
</dbReference>
<evidence type="ECO:0000313" key="23">
    <source>
        <dbReference type="Proteomes" id="UP000261340"/>
    </source>
</evidence>
<reference evidence="22" key="1">
    <citation type="submission" date="2025-08" db="UniProtKB">
        <authorList>
            <consortium name="Ensembl"/>
        </authorList>
    </citation>
    <scope>IDENTIFICATION</scope>
</reference>
<dbReference type="SMART" id="SM00069">
    <property type="entry name" value="GLA"/>
    <property type="match status" value="1"/>
</dbReference>
<dbReference type="InterPro" id="IPR001881">
    <property type="entry name" value="EGF-like_Ca-bd_dom"/>
</dbReference>
<evidence type="ECO:0000259" key="21">
    <source>
        <dbReference type="PROSITE" id="PS50998"/>
    </source>
</evidence>
<protein>
    <recommendedName>
        <fullName evidence="5">Coagulation factor IX</fullName>
        <ecNumber evidence="4">3.4.21.22</ecNumber>
    </recommendedName>
    <alternativeName>
        <fullName evidence="18">Christmas factor</fullName>
    </alternativeName>
</protein>
<feature type="domain" description="EGF-like" evidence="20">
    <location>
        <begin position="82"/>
        <end position="118"/>
    </location>
</feature>
<evidence type="ECO:0000256" key="6">
    <source>
        <dbReference type="ARBA" id="ARBA00022479"/>
    </source>
</evidence>
<dbReference type="SMART" id="SM00179">
    <property type="entry name" value="EGF_CA"/>
    <property type="match status" value="1"/>
</dbReference>
<dbReference type="PANTHER" id="PTHR24278:SF31">
    <property type="entry name" value="COAGULATION FACTOR IX"/>
    <property type="match status" value="1"/>
</dbReference>
<evidence type="ECO:0000256" key="10">
    <source>
        <dbReference type="ARBA" id="ARBA00022696"/>
    </source>
</evidence>
<evidence type="ECO:0000256" key="19">
    <source>
        <dbReference type="PROSITE-ProRule" id="PRU00076"/>
    </source>
</evidence>
<comment type="subcellular location">
    <subcellularLocation>
        <location evidence="3">Secreted</location>
    </subcellularLocation>
</comment>
<dbReference type="SUPFAM" id="SSF57630">
    <property type="entry name" value="GLA-domain"/>
    <property type="match status" value="1"/>
</dbReference>
<dbReference type="GeneTree" id="ENSGT00940000166780"/>
<dbReference type="Pfam" id="PF00008">
    <property type="entry name" value="EGF"/>
    <property type="match status" value="1"/>
</dbReference>
<keyword evidence="16 19" id="KW-1015">Disulfide bond</keyword>
<evidence type="ECO:0000256" key="5">
    <source>
        <dbReference type="ARBA" id="ARBA00019454"/>
    </source>
</evidence>
<comment type="function">
    <text evidence="2">Factor IX is a vitamin K-dependent plasma protein that participates in the intrinsic pathway of blood coagulation by converting factor X to its active form in the presence of Ca(2+) ions, phospholipids, and factor VIIIa.</text>
</comment>
<evidence type="ECO:0000256" key="18">
    <source>
        <dbReference type="ARBA" id="ARBA00031357"/>
    </source>
</evidence>
<evidence type="ECO:0000313" key="22">
    <source>
        <dbReference type="Ensembl" id="ENSACIP00000014780.1"/>
    </source>
</evidence>
<evidence type="ECO:0000256" key="8">
    <source>
        <dbReference type="ARBA" id="ARBA00022536"/>
    </source>
</evidence>
<dbReference type="PROSITE" id="PS01187">
    <property type="entry name" value="EGF_CA"/>
    <property type="match status" value="1"/>
</dbReference>
<dbReference type="PANTHER" id="PTHR24278">
    <property type="entry name" value="COAGULATION FACTOR"/>
    <property type="match status" value="1"/>
</dbReference>
<dbReference type="FunFam" id="2.10.25.10:FF:000162">
    <property type="entry name" value="Coagulation factor X (Predicted)"/>
    <property type="match status" value="1"/>
</dbReference>
<dbReference type="InterPro" id="IPR018097">
    <property type="entry name" value="EGF_Ca-bd_CS"/>
</dbReference>
<evidence type="ECO:0000256" key="2">
    <source>
        <dbReference type="ARBA" id="ARBA00002741"/>
    </source>
</evidence>
<comment type="catalytic activity">
    <reaction evidence="1">
        <text>Selective cleavage of Arg-|-Ile bond in factor X to form factor Xa.</text>
        <dbReference type="EC" id="3.4.21.22"/>
    </reaction>
</comment>
<feature type="disulfide bond" evidence="19">
    <location>
        <begin position="108"/>
        <end position="117"/>
    </location>
</feature>